<organism evidence="1 2">
    <name type="scientific">Streptomyces fradiae</name>
    <name type="common">Streptomyces roseoflavus</name>
    <dbReference type="NCBI Taxonomy" id="1906"/>
    <lineage>
        <taxon>Bacteria</taxon>
        <taxon>Bacillati</taxon>
        <taxon>Actinomycetota</taxon>
        <taxon>Actinomycetes</taxon>
        <taxon>Kitasatosporales</taxon>
        <taxon>Streptomycetaceae</taxon>
        <taxon>Streptomyces</taxon>
    </lineage>
</organism>
<dbReference type="Proteomes" id="UP000037185">
    <property type="component" value="Unassembled WGS sequence"/>
</dbReference>
<gene>
    <name evidence="1" type="ORF">ADZ36_31700</name>
</gene>
<evidence type="ECO:0000313" key="1">
    <source>
        <dbReference type="EMBL" id="KNE78708.1"/>
    </source>
</evidence>
<keyword evidence="2" id="KW-1185">Reference proteome</keyword>
<feature type="non-terminal residue" evidence="1">
    <location>
        <position position="158"/>
    </location>
</feature>
<sequence>MTGRRGSGRTVVIGVGNDFRRDDGVAWRVVGRLRERAEGKGSPLPPGTELRECDGDPGRLIGLWEGAELAVVVDAAHAHPPSPGRVHRLELDRRRLWRDGAASSHGLGLGEAVELSRALGTLPARLVVYAVEGADSALGTGLSAPVAAAVEPLTARIE</sequence>
<accession>A0ACC4W2H8</accession>
<protein>
    <submittedName>
        <fullName evidence="1">Peptidase M52</fullName>
    </submittedName>
</protein>
<proteinExistence type="predicted"/>
<reference evidence="1" key="1">
    <citation type="submission" date="2015-07" db="EMBL/GenBank/DDBJ databases">
        <title>Draft genome sequence of Streptomyces fradiae, a resistant strain to nitron-oligomycin.</title>
        <authorList>
            <person name="Vatlin A.A."/>
            <person name="Bekker O.B."/>
            <person name="Danilenko V.N."/>
        </authorList>
    </citation>
    <scope>NUCLEOTIDE SEQUENCE</scope>
    <source>
        <strain evidence="1">Olg1-1</strain>
    </source>
</reference>
<name>A0ACC4W2H8_STRFR</name>
<dbReference type="EMBL" id="LGSP01000149">
    <property type="protein sequence ID" value="KNE78708.1"/>
    <property type="molecule type" value="Genomic_DNA"/>
</dbReference>
<comment type="caution">
    <text evidence="1">The sequence shown here is derived from an EMBL/GenBank/DDBJ whole genome shotgun (WGS) entry which is preliminary data.</text>
</comment>
<evidence type="ECO:0000313" key="2">
    <source>
        <dbReference type="Proteomes" id="UP000037185"/>
    </source>
</evidence>